<evidence type="ECO:0000256" key="4">
    <source>
        <dbReference type="ARBA" id="ARBA00023014"/>
    </source>
</evidence>
<proteinExistence type="predicted"/>
<evidence type="ECO:0000313" key="6">
    <source>
        <dbReference type="EMBL" id="GHB49507.1"/>
    </source>
</evidence>
<keyword evidence="7" id="KW-1185">Reference proteome</keyword>
<dbReference type="NCBIfam" id="TIGR02694">
    <property type="entry name" value="arsenite_ox_S"/>
    <property type="match status" value="1"/>
</dbReference>
<sequence length="200" mass="21889">MEMTHQPKSVSPEMVEVVNGPEEIAKTGKRCVMTRRQFLLTSGISTFTVMVALKSGPSSAKMPAMVSTYERKFICKLSDLKEDEPLDFNYPDEGAYCESMIVKLGREAGGGIGADKDIVAFNYTCTHQGGPLQGTYQKGDKALGPCPLHLTTFDLTRHGIFISGQAYQSLPQVLLELDGDDVYAVGMFGLIYGRYDNLKG</sequence>
<evidence type="ECO:0000256" key="3">
    <source>
        <dbReference type="ARBA" id="ARBA00023004"/>
    </source>
</evidence>
<dbReference type="InterPro" id="IPR036922">
    <property type="entry name" value="Rieske_2Fe-2S_sf"/>
</dbReference>
<evidence type="ECO:0000256" key="1">
    <source>
        <dbReference type="ARBA" id="ARBA00022714"/>
    </source>
</evidence>
<dbReference type="EMBL" id="BMXE01000012">
    <property type="protein sequence ID" value="GHB49507.1"/>
    <property type="molecule type" value="Genomic_DNA"/>
</dbReference>
<evidence type="ECO:0000259" key="5">
    <source>
        <dbReference type="PROSITE" id="PS51296"/>
    </source>
</evidence>
<organism evidence="6 7">
    <name type="scientific">Pseudovibrio japonicus</name>
    <dbReference type="NCBI Taxonomy" id="366534"/>
    <lineage>
        <taxon>Bacteria</taxon>
        <taxon>Pseudomonadati</taxon>
        <taxon>Pseudomonadota</taxon>
        <taxon>Alphaproteobacteria</taxon>
        <taxon>Hyphomicrobiales</taxon>
        <taxon>Stappiaceae</taxon>
        <taxon>Pseudovibrio</taxon>
    </lineage>
</organism>
<dbReference type="Gene3D" id="2.102.10.10">
    <property type="entry name" value="Rieske [2Fe-2S] iron-sulphur domain"/>
    <property type="match status" value="1"/>
</dbReference>
<dbReference type="InterPro" id="IPR017941">
    <property type="entry name" value="Rieske_2Fe-2S"/>
</dbReference>
<keyword evidence="3" id="KW-0408">Iron</keyword>
<gene>
    <name evidence="6" type="ORF">GCM10007094_43440</name>
</gene>
<keyword evidence="1" id="KW-0001">2Fe-2S</keyword>
<evidence type="ECO:0000313" key="7">
    <source>
        <dbReference type="Proteomes" id="UP000637980"/>
    </source>
</evidence>
<accession>A0ABQ3ERQ6</accession>
<dbReference type="InterPro" id="IPR014067">
    <property type="entry name" value="AioB/IdrB_ssu"/>
</dbReference>
<keyword evidence="4" id="KW-0411">Iron-sulfur</keyword>
<dbReference type="Proteomes" id="UP000637980">
    <property type="component" value="Unassembled WGS sequence"/>
</dbReference>
<name>A0ABQ3ERQ6_9HYPH</name>
<dbReference type="Pfam" id="PF00355">
    <property type="entry name" value="Rieske"/>
    <property type="match status" value="1"/>
</dbReference>
<comment type="caution">
    <text evidence="6">The sequence shown here is derived from an EMBL/GenBank/DDBJ whole genome shotgun (WGS) entry which is preliminary data.</text>
</comment>
<dbReference type="PROSITE" id="PS51296">
    <property type="entry name" value="RIESKE"/>
    <property type="match status" value="1"/>
</dbReference>
<protein>
    <submittedName>
        <fullName evidence="6">Arsenite oxidase small subunit</fullName>
    </submittedName>
</protein>
<evidence type="ECO:0000256" key="2">
    <source>
        <dbReference type="ARBA" id="ARBA00022723"/>
    </source>
</evidence>
<keyword evidence="2" id="KW-0479">Metal-binding</keyword>
<dbReference type="SUPFAM" id="SSF50022">
    <property type="entry name" value="ISP domain"/>
    <property type="match status" value="1"/>
</dbReference>
<reference evidence="7" key="1">
    <citation type="journal article" date="2019" name="Int. J. Syst. Evol. Microbiol.">
        <title>The Global Catalogue of Microorganisms (GCM) 10K type strain sequencing project: providing services to taxonomists for standard genome sequencing and annotation.</title>
        <authorList>
            <consortium name="The Broad Institute Genomics Platform"/>
            <consortium name="The Broad Institute Genome Sequencing Center for Infectious Disease"/>
            <person name="Wu L."/>
            <person name="Ma J."/>
        </authorList>
    </citation>
    <scope>NUCLEOTIDE SEQUENCE [LARGE SCALE GENOMIC DNA]</scope>
    <source>
        <strain evidence="7">KCTC 12861</strain>
    </source>
</reference>
<feature type="domain" description="Rieske" evidence="5">
    <location>
        <begin position="113"/>
        <end position="184"/>
    </location>
</feature>